<organism evidence="8 9">
    <name type="scientific">Amniculicola lignicola CBS 123094</name>
    <dbReference type="NCBI Taxonomy" id="1392246"/>
    <lineage>
        <taxon>Eukaryota</taxon>
        <taxon>Fungi</taxon>
        <taxon>Dikarya</taxon>
        <taxon>Ascomycota</taxon>
        <taxon>Pezizomycotina</taxon>
        <taxon>Dothideomycetes</taxon>
        <taxon>Pleosporomycetidae</taxon>
        <taxon>Pleosporales</taxon>
        <taxon>Amniculicolaceae</taxon>
        <taxon>Amniculicola</taxon>
    </lineage>
</organism>
<evidence type="ECO:0000313" key="9">
    <source>
        <dbReference type="Proteomes" id="UP000799779"/>
    </source>
</evidence>
<accession>A0A6A5VZF4</accession>
<evidence type="ECO:0000256" key="6">
    <source>
        <dbReference type="SAM" id="MobiDB-lite"/>
    </source>
</evidence>
<gene>
    <name evidence="8" type="ORF">P154DRAFT_476564</name>
</gene>
<evidence type="ECO:0000313" key="8">
    <source>
        <dbReference type="EMBL" id="KAF1994088.1"/>
    </source>
</evidence>
<dbReference type="EMBL" id="ML977673">
    <property type="protein sequence ID" value="KAF1994088.1"/>
    <property type="molecule type" value="Genomic_DNA"/>
</dbReference>
<protein>
    <recommendedName>
        <fullName evidence="7">ORC6 first cyclin-like domain-containing protein</fullName>
    </recommendedName>
</protein>
<keyword evidence="3" id="KW-0235">DNA replication</keyword>
<dbReference type="Proteomes" id="UP000799779">
    <property type="component" value="Unassembled WGS sequence"/>
</dbReference>
<feature type="region of interest" description="Disordered" evidence="6">
    <location>
        <begin position="96"/>
        <end position="142"/>
    </location>
</feature>
<comment type="similarity">
    <text evidence="2">Belongs to the ORC6 family.</text>
</comment>
<comment type="subcellular location">
    <subcellularLocation>
        <location evidence="1">Nucleus</location>
    </subcellularLocation>
</comment>
<feature type="domain" description="ORC6 first cyclin-like" evidence="7">
    <location>
        <begin position="10"/>
        <end position="94"/>
    </location>
</feature>
<dbReference type="OrthoDB" id="5367324at2759"/>
<dbReference type="GO" id="GO:0003677">
    <property type="term" value="F:DNA binding"/>
    <property type="evidence" value="ECO:0007669"/>
    <property type="project" value="UniProtKB-KW"/>
</dbReference>
<evidence type="ECO:0000256" key="1">
    <source>
        <dbReference type="ARBA" id="ARBA00004123"/>
    </source>
</evidence>
<dbReference type="GO" id="GO:0006260">
    <property type="term" value="P:DNA replication"/>
    <property type="evidence" value="ECO:0007669"/>
    <property type="project" value="UniProtKB-KW"/>
</dbReference>
<feature type="compositionally biased region" description="Polar residues" evidence="6">
    <location>
        <begin position="97"/>
        <end position="123"/>
    </location>
</feature>
<evidence type="ECO:0000256" key="2">
    <source>
        <dbReference type="ARBA" id="ARBA00010840"/>
    </source>
</evidence>
<evidence type="ECO:0000256" key="5">
    <source>
        <dbReference type="ARBA" id="ARBA00023242"/>
    </source>
</evidence>
<dbReference type="Pfam" id="PF05460">
    <property type="entry name" value="ORC6"/>
    <property type="match status" value="1"/>
</dbReference>
<sequence length="362" mass="40114">MSRAGIEQALTGLIPTLNGPLPPDLIELSLSLLARSRSVAQSLKQDEEIARPYACAQLACERLKKRLNLPAITSRPPCPPRIYKKLYTYLESALPAPTSTRAPETPRKNATQASASARTTPKTPLSGRRTPRSTAKANGKADDAPDWIMPTIRTLVKTFKYPMAAPHVFTGVESTIPLLARMAAAAAETPSKRSRRTTTAPPGAISDLTTARILGLVAVMFFYVLSQMLDQDISPEQFTEWREKAVATLLQMSVSKDCTEDMLYEEIEALMPMAHEEGWLQMEWYTNIEPVDDGDQMEGVELTGGKDTSNGSRKDLRNTGSEYIGLGTMMQEATDYLGVRQREDYKRWKTEIMARVEEIEAA</sequence>
<name>A0A6A5VZF4_9PLEO</name>
<proteinExistence type="inferred from homology"/>
<dbReference type="GO" id="GO:0005664">
    <property type="term" value="C:nuclear origin of replication recognition complex"/>
    <property type="evidence" value="ECO:0007669"/>
    <property type="project" value="InterPro"/>
</dbReference>
<evidence type="ECO:0000256" key="3">
    <source>
        <dbReference type="ARBA" id="ARBA00022705"/>
    </source>
</evidence>
<keyword evidence="9" id="KW-1185">Reference proteome</keyword>
<reference evidence="8" key="1">
    <citation type="journal article" date="2020" name="Stud. Mycol.">
        <title>101 Dothideomycetes genomes: a test case for predicting lifestyles and emergence of pathogens.</title>
        <authorList>
            <person name="Haridas S."/>
            <person name="Albert R."/>
            <person name="Binder M."/>
            <person name="Bloem J."/>
            <person name="Labutti K."/>
            <person name="Salamov A."/>
            <person name="Andreopoulos B."/>
            <person name="Baker S."/>
            <person name="Barry K."/>
            <person name="Bills G."/>
            <person name="Bluhm B."/>
            <person name="Cannon C."/>
            <person name="Castanera R."/>
            <person name="Culley D."/>
            <person name="Daum C."/>
            <person name="Ezra D."/>
            <person name="Gonzalez J."/>
            <person name="Henrissat B."/>
            <person name="Kuo A."/>
            <person name="Liang C."/>
            <person name="Lipzen A."/>
            <person name="Lutzoni F."/>
            <person name="Magnuson J."/>
            <person name="Mondo S."/>
            <person name="Nolan M."/>
            <person name="Ohm R."/>
            <person name="Pangilinan J."/>
            <person name="Park H.-J."/>
            <person name="Ramirez L."/>
            <person name="Alfaro M."/>
            <person name="Sun H."/>
            <person name="Tritt A."/>
            <person name="Yoshinaga Y."/>
            <person name="Zwiers L.-H."/>
            <person name="Turgeon B."/>
            <person name="Goodwin S."/>
            <person name="Spatafora J."/>
            <person name="Crous P."/>
            <person name="Grigoriev I."/>
        </authorList>
    </citation>
    <scope>NUCLEOTIDE SEQUENCE</scope>
    <source>
        <strain evidence="8">CBS 123094</strain>
    </source>
</reference>
<dbReference type="AlphaFoldDB" id="A0A6A5VZF4"/>
<keyword evidence="4" id="KW-0238">DNA-binding</keyword>
<evidence type="ECO:0000256" key="4">
    <source>
        <dbReference type="ARBA" id="ARBA00023125"/>
    </source>
</evidence>
<evidence type="ECO:0000259" key="7">
    <source>
        <dbReference type="Pfam" id="PF05460"/>
    </source>
</evidence>
<keyword evidence="5" id="KW-0539">Nucleus</keyword>
<dbReference type="InterPro" id="IPR008721">
    <property type="entry name" value="ORC6_cyclin_first"/>
</dbReference>